<proteinExistence type="predicted"/>
<organism evidence="1 2">
    <name type="scientific">Entomophthora muscae</name>
    <dbReference type="NCBI Taxonomy" id="34485"/>
    <lineage>
        <taxon>Eukaryota</taxon>
        <taxon>Fungi</taxon>
        <taxon>Fungi incertae sedis</taxon>
        <taxon>Zoopagomycota</taxon>
        <taxon>Entomophthoromycotina</taxon>
        <taxon>Entomophthoromycetes</taxon>
        <taxon>Entomophthorales</taxon>
        <taxon>Entomophthoraceae</taxon>
        <taxon>Entomophthora</taxon>
    </lineage>
</organism>
<dbReference type="Proteomes" id="UP001165960">
    <property type="component" value="Unassembled WGS sequence"/>
</dbReference>
<gene>
    <name evidence="1" type="ORF">DSO57_1038539</name>
</gene>
<evidence type="ECO:0000313" key="2">
    <source>
        <dbReference type="Proteomes" id="UP001165960"/>
    </source>
</evidence>
<name>A0ACC2RDE3_9FUNG</name>
<protein>
    <submittedName>
        <fullName evidence="1">Uncharacterized protein</fullName>
    </submittedName>
</protein>
<reference evidence="1" key="1">
    <citation type="submission" date="2022-04" db="EMBL/GenBank/DDBJ databases">
        <title>Genome of the entomopathogenic fungus Entomophthora muscae.</title>
        <authorList>
            <person name="Elya C."/>
            <person name="Lovett B.R."/>
            <person name="Lee E."/>
            <person name="Macias A.M."/>
            <person name="Hajek A.E."/>
            <person name="De Bivort B.L."/>
            <person name="Kasson M.T."/>
            <person name="De Fine Licht H.H."/>
            <person name="Stajich J.E."/>
        </authorList>
    </citation>
    <scope>NUCLEOTIDE SEQUENCE</scope>
    <source>
        <strain evidence="1">Berkeley</strain>
    </source>
</reference>
<dbReference type="EMBL" id="QTSX02007599">
    <property type="protein sequence ID" value="KAJ9048087.1"/>
    <property type="molecule type" value="Genomic_DNA"/>
</dbReference>
<evidence type="ECO:0000313" key="1">
    <source>
        <dbReference type="EMBL" id="KAJ9048087.1"/>
    </source>
</evidence>
<comment type="caution">
    <text evidence="1">The sequence shown here is derived from an EMBL/GenBank/DDBJ whole genome shotgun (WGS) entry which is preliminary data.</text>
</comment>
<sequence length="83" mass="8774">MYPVCGDEDPLLTLIPASQVILPPSPPPTLGYPPPTQVVGLCSLAPPPQQDILLELPGNLLRDVLLAQHSSQDSHGPPLQAHT</sequence>
<keyword evidence="2" id="KW-1185">Reference proteome</keyword>
<accession>A0ACC2RDE3</accession>